<dbReference type="EMBL" id="JADBJN010000003">
    <property type="protein sequence ID" value="KAG5672440.1"/>
    <property type="molecule type" value="Genomic_DNA"/>
</dbReference>
<dbReference type="AlphaFoldDB" id="A0A9J6BRW2"/>
<protein>
    <submittedName>
        <fullName evidence="2">Uncharacterized protein</fullName>
    </submittedName>
</protein>
<keyword evidence="1" id="KW-0175">Coiled coil</keyword>
<name>A0A9J6BRW2_POLVA</name>
<organism evidence="2 3">
    <name type="scientific">Polypedilum vanderplanki</name>
    <name type="common">Sleeping chironomid midge</name>
    <dbReference type="NCBI Taxonomy" id="319348"/>
    <lineage>
        <taxon>Eukaryota</taxon>
        <taxon>Metazoa</taxon>
        <taxon>Ecdysozoa</taxon>
        <taxon>Arthropoda</taxon>
        <taxon>Hexapoda</taxon>
        <taxon>Insecta</taxon>
        <taxon>Pterygota</taxon>
        <taxon>Neoptera</taxon>
        <taxon>Endopterygota</taxon>
        <taxon>Diptera</taxon>
        <taxon>Nematocera</taxon>
        <taxon>Chironomoidea</taxon>
        <taxon>Chironomidae</taxon>
        <taxon>Chironominae</taxon>
        <taxon>Polypedilum</taxon>
        <taxon>Polypedilum</taxon>
    </lineage>
</organism>
<evidence type="ECO:0000313" key="2">
    <source>
        <dbReference type="EMBL" id="KAG5672440.1"/>
    </source>
</evidence>
<evidence type="ECO:0000313" key="3">
    <source>
        <dbReference type="Proteomes" id="UP001107558"/>
    </source>
</evidence>
<sequence>MGNGLSDEIRPAFPLHRISNNDSLNLPSSPMRTNSPTIFDLTMRAYENEEIIDLSKCDQEKKFKIPTIVDTITIPDQDNLTKQWQDIEQDDHIIQGMDISEDEYEIETVQSEECQEKVSEAKEKVFIKDQEDVATEIEIEPIKNNLITEKDIQSQDVKENLQEINHDINSLKISEICMREMKKLETPTLKDVVFDENKIEFHEDLTVQYSNAEMTEDDTQIIEVDQNYERETQIDEEIKIRRKAEKNIKKLLKALEEIKKLETSDDIEVEISKIELIDEIKDKIWEQAVKGDMVNYVKRLFKYREPIRTNHIDNNEELVKFQKLRFKNLIKKIEEEARE</sequence>
<dbReference type="Proteomes" id="UP001107558">
    <property type="component" value="Chromosome 3"/>
</dbReference>
<keyword evidence="3" id="KW-1185">Reference proteome</keyword>
<evidence type="ECO:0000256" key="1">
    <source>
        <dbReference type="SAM" id="Coils"/>
    </source>
</evidence>
<gene>
    <name evidence="2" type="ORF">PVAND_002568</name>
</gene>
<accession>A0A9J6BRW2</accession>
<feature type="coiled-coil region" evidence="1">
    <location>
        <begin position="234"/>
        <end position="261"/>
    </location>
</feature>
<proteinExistence type="predicted"/>
<reference evidence="2" key="1">
    <citation type="submission" date="2021-03" db="EMBL/GenBank/DDBJ databases">
        <title>Chromosome level genome of the anhydrobiotic midge Polypedilum vanderplanki.</title>
        <authorList>
            <person name="Yoshida Y."/>
            <person name="Kikawada T."/>
            <person name="Gusev O."/>
        </authorList>
    </citation>
    <scope>NUCLEOTIDE SEQUENCE</scope>
    <source>
        <strain evidence="2">NIAS01</strain>
        <tissue evidence="2">Whole body or cell culture</tissue>
    </source>
</reference>
<comment type="caution">
    <text evidence="2">The sequence shown here is derived from an EMBL/GenBank/DDBJ whole genome shotgun (WGS) entry which is preliminary data.</text>
</comment>